<gene>
    <name evidence="1" type="ORF">TNIN_140221</name>
</gene>
<keyword evidence="2" id="KW-1185">Reference proteome</keyword>
<proteinExistence type="predicted"/>
<dbReference type="AlphaFoldDB" id="A0A8X7C6I3"/>
<reference evidence="1" key="1">
    <citation type="submission" date="2020-08" db="EMBL/GenBank/DDBJ databases">
        <title>Multicomponent nature underlies the extraordinary mechanical properties of spider dragline silk.</title>
        <authorList>
            <person name="Kono N."/>
            <person name="Nakamura H."/>
            <person name="Mori M."/>
            <person name="Yoshida Y."/>
            <person name="Ohtoshi R."/>
            <person name="Malay A.D."/>
            <person name="Moran D.A.P."/>
            <person name="Tomita M."/>
            <person name="Numata K."/>
            <person name="Arakawa K."/>
        </authorList>
    </citation>
    <scope>NUCLEOTIDE SEQUENCE</scope>
</reference>
<comment type="caution">
    <text evidence="1">The sequence shown here is derived from an EMBL/GenBank/DDBJ whole genome shotgun (WGS) entry which is preliminary data.</text>
</comment>
<sequence length="171" mass="19672">MGDDHHEKDICCGIYPGIKPELISPLQKSLHEHNKYIMDFKSAIHSVPKDQKEFKVVINAEKKPFKEGTLMRINEIHHAYDALLYPLMFFLGEDGYQINIPKHHETTKIPLSKAVSFSEFYSYRIMECDGEKKKRKGGFRLPGNQERSGFGKSVYTVHPGNAECCYLHLLS</sequence>
<protein>
    <submittedName>
        <fullName evidence="1">OTU domain-containing protein</fullName>
    </submittedName>
</protein>
<evidence type="ECO:0000313" key="2">
    <source>
        <dbReference type="Proteomes" id="UP000886998"/>
    </source>
</evidence>
<name>A0A8X7C6I3_9ARAC</name>
<accession>A0A8X7C6I3</accession>
<dbReference type="EMBL" id="BMAV01010545">
    <property type="protein sequence ID" value="GFY55743.1"/>
    <property type="molecule type" value="Genomic_DNA"/>
</dbReference>
<dbReference type="PANTHER" id="PTHR45786:SF74">
    <property type="entry name" value="ATP-DEPENDENT DNA HELICASE"/>
    <property type="match status" value="1"/>
</dbReference>
<dbReference type="OrthoDB" id="6433866at2759"/>
<evidence type="ECO:0000313" key="1">
    <source>
        <dbReference type="EMBL" id="GFY55743.1"/>
    </source>
</evidence>
<dbReference type="Proteomes" id="UP000886998">
    <property type="component" value="Unassembled WGS sequence"/>
</dbReference>
<dbReference type="PANTHER" id="PTHR45786">
    <property type="entry name" value="DNA BINDING PROTEIN-LIKE"/>
    <property type="match status" value="1"/>
</dbReference>
<organism evidence="1 2">
    <name type="scientific">Trichonephila inaurata madagascariensis</name>
    <dbReference type="NCBI Taxonomy" id="2747483"/>
    <lineage>
        <taxon>Eukaryota</taxon>
        <taxon>Metazoa</taxon>
        <taxon>Ecdysozoa</taxon>
        <taxon>Arthropoda</taxon>
        <taxon>Chelicerata</taxon>
        <taxon>Arachnida</taxon>
        <taxon>Araneae</taxon>
        <taxon>Araneomorphae</taxon>
        <taxon>Entelegynae</taxon>
        <taxon>Araneoidea</taxon>
        <taxon>Nephilidae</taxon>
        <taxon>Trichonephila</taxon>
        <taxon>Trichonephila inaurata</taxon>
    </lineage>
</organism>